<comment type="similarity">
    <text evidence="1">Belongs to the PAPS reductase family. CysH subfamily.</text>
</comment>
<dbReference type="OrthoDB" id="7869097at2759"/>
<dbReference type="Gene3D" id="3.40.50.620">
    <property type="entry name" value="HUPs"/>
    <property type="match status" value="1"/>
</dbReference>
<dbReference type="AlphaFoldDB" id="A0A9P7N5V1"/>
<comment type="caution">
    <text evidence="4">The sequence shown here is derived from an EMBL/GenBank/DDBJ whole genome shotgun (WGS) entry which is preliminary data.</text>
</comment>
<dbReference type="GO" id="GO:0019379">
    <property type="term" value="P:sulfate assimilation, phosphoadenylyl sulfate reduction by phosphoadenylyl-sulfate reductase (thioredoxin)"/>
    <property type="evidence" value="ECO:0007669"/>
    <property type="project" value="TreeGrafter"/>
</dbReference>
<comment type="pathway">
    <text evidence="2">Sulfur metabolism; hydrogen sulfide biosynthesis; sulfite from sulfate.</text>
</comment>
<dbReference type="GO" id="GO:0004604">
    <property type="term" value="F:phosphoadenylyl-sulfate reductase (thioredoxin) activity"/>
    <property type="evidence" value="ECO:0007669"/>
    <property type="project" value="TreeGrafter"/>
</dbReference>
<name>A0A9P7N5V1_9HYPO</name>
<dbReference type="GO" id="GO:0005737">
    <property type="term" value="C:cytoplasm"/>
    <property type="evidence" value="ECO:0007669"/>
    <property type="project" value="TreeGrafter"/>
</dbReference>
<dbReference type="SUPFAM" id="SSF52402">
    <property type="entry name" value="Adenine nucleotide alpha hydrolases-like"/>
    <property type="match status" value="1"/>
</dbReference>
<sequence length="124" mass="14224">MAWGEITFPAHSRGSFVVFPDSKIQDENPESKPVELIFLDTLYHFKETYELVDRVKARYPNVPVNIFRPDGMESTEQFEETYGQGPFERLFPRLQQCSCGHAALCFSPTAENRKLPTQQHGVPC</sequence>
<dbReference type="InterPro" id="IPR014729">
    <property type="entry name" value="Rossmann-like_a/b/a_fold"/>
</dbReference>
<evidence type="ECO:0000313" key="4">
    <source>
        <dbReference type="EMBL" id="KAG5989500.1"/>
    </source>
</evidence>
<accession>A0A9P7N5V1</accession>
<evidence type="ECO:0000256" key="2">
    <source>
        <dbReference type="ARBA" id="ARBA00024327"/>
    </source>
</evidence>
<evidence type="ECO:0000259" key="3">
    <source>
        <dbReference type="Pfam" id="PF01507"/>
    </source>
</evidence>
<proteinExistence type="inferred from homology"/>
<reference evidence="4" key="1">
    <citation type="journal article" date="2020" name="bioRxiv">
        <title>Whole genome comparisons of ergot fungi reveals the divergence and evolution of species within the genus Claviceps are the result of varying mechanisms driving genome evolution and host range expansion.</title>
        <authorList>
            <person name="Wyka S.A."/>
            <person name="Mondo S.J."/>
            <person name="Liu M."/>
            <person name="Dettman J."/>
            <person name="Nalam V."/>
            <person name="Broders K.D."/>
        </authorList>
    </citation>
    <scope>NUCLEOTIDE SEQUENCE</scope>
    <source>
        <strain evidence="4">CCC 602</strain>
    </source>
</reference>
<dbReference type="InterPro" id="IPR002500">
    <property type="entry name" value="PAPS_reduct_dom"/>
</dbReference>
<dbReference type="Pfam" id="PF01507">
    <property type="entry name" value="PAPS_reduct"/>
    <property type="match status" value="1"/>
</dbReference>
<dbReference type="Proteomes" id="UP000748025">
    <property type="component" value="Unassembled WGS sequence"/>
</dbReference>
<evidence type="ECO:0000256" key="1">
    <source>
        <dbReference type="ARBA" id="ARBA00009732"/>
    </source>
</evidence>
<dbReference type="PANTHER" id="PTHR46509">
    <property type="entry name" value="PHOSPHOADENOSINE PHOSPHOSULFATE REDUCTASE"/>
    <property type="match status" value="1"/>
</dbReference>
<organism evidence="4 5">
    <name type="scientific">Claviceps pusilla</name>
    <dbReference type="NCBI Taxonomy" id="123648"/>
    <lineage>
        <taxon>Eukaryota</taxon>
        <taxon>Fungi</taxon>
        <taxon>Dikarya</taxon>
        <taxon>Ascomycota</taxon>
        <taxon>Pezizomycotina</taxon>
        <taxon>Sordariomycetes</taxon>
        <taxon>Hypocreomycetidae</taxon>
        <taxon>Hypocreales</taxon>
        <taxon>Clavicipitaceae</taxon>
        <taxon>Claviceps</taxon>
    </lineage>
</organism>
<gene>
    <name evidence="4" type="ORF">E4U43_004488</name>
</gene>
<protein>
    <recommendedName>
        <fullName evidence="3">Phosphoadenosine phosphosulphate reductase domain-containing protein</fullName>
    </recommendedName>
</protein>
<keyword evidence="5" id="KW-1185">Reference proteome</keyword>
<feature type="domain" description="Phosphoadenosine phosphosulphate reductase" evidence="3">
    <location>
        <begin position="32"/>
        <end position="89"/>
    </location>
</feature>
<evidence type="ECO:0000313" key="5">
    <source>
        <dbReference type="Proteomes" id="UP000748025"/>
    </source>
</evidence>
<dbReference type="PANTHER" id="PTHR46509:SF1">
    <property type="entry name" value="PHOSPHOADENOSINE PHOSPHOSULFATE REDUCTASE"/>
    <property type="match status" value="1"/>
</dbReference>
<dbReference type="EMBL" id="SRPW01002918">
    <property type="protein sequence ID" value="KAG5989500.1"/>
    <property type="molecule type" value="Genomic_DNA"/>
</dbReference>